<evidence type="ECO:0000313" key="5">
    <source>
        <dbReference type="Proteomes" id="UP000011693"/>
    </source>
</evidence>
<evidence type="ECO:0000313" key="4">
    <source>
        <dbReference type="EMBL" id="ELY99023.1"/>
    </source>
</evidence>
<keyword evidence="1 2" id="KW-0808">Transferase</keyword>
<dbReference type="Pfam" id="PF01066">
    <property type="entry name" value="CDP-OH_P_transf"/>
    <property type="match status" value="1"/>
</dbReference>
<reference evidence="4 5" key="1">
    <citation type="journal article" date="2014" name="PLoS Genet.">
        <title>Phylogenetically driven sequencing of extremely halophilic archaea reveals strategies for static and dynamic osmo-response.</title>
        <authorList>
            <person name="Becker E.A."/>
            <person name="Seitzer P.M."/>
            <person name="Tritt A."/>
            <person name="Larsen D."/>
            <person name="Krusor M."/>
            <person name="Yao A.I."/>
            <person name="Wu D."/>
            <person name="Madern D."/>
            <person name="Eisen J.A."/>
            <person name="Darling A.E."/>
            <person name="Facciotti M.T."/>
        </authorList>
    </citation>
    <scope>NUCLEOTIDE SEQUENCE [LARGE SCALE GENOMIC DNA]</scope>
    <source>
        <strain evidence="4 5">JCM 10990</strain>
    </source>
</reference>
<dbReference type="GO" id="GO:0008654">
    <property type="term" value="P:phospholipid biosynthetic process"/>
    <property type="evidence" value="ECO:0007669"/>
    <property type="project" value="InterPro"/>
</dbReference>
<feature type="transmembrane region" description="Helical" evidence="3">
    <location>
        <begin position="47"/>
        <end position="67"/>
    </location>
</feature>
<evidence type="ECO:0000256" key="1">
    <source>
        <dbReference type="ARBA" id="ARBA00022679"/>
    </source>
</evidence>
<feature type="transmembrane region" description="Helical" evidence="3">
    <location>
        <begin position="127"/>
        <end position="146"/>
    </location>
</feature>
<dbReference type="GO" id="GO:0016780">
    <property type="term" value="F:phosphotransferase activity, for other substituted phosphate groups"/>
    <property type="evidence" value="ECO:0007669"/>
    <property type="project" value="InterPro"/>
</dbReference>
<dbReference type="STRING" id="1227492.C482_10716"/>
<dbReference type="GO" id="GO:0016020">
    <property type="term" value="C:membrane"/>
    <property type="evidence" value="ECO:0007669"/>
    <property type="project" value="InterPro"/>
</dbReference>
<organism evidence="4 5">
    <name type="scientific">Natrialba chahannaoensis JCM 10990</name>
    <dbReference type="NCBI Taxonomy" id="1227492"/>
    <lineage>
        <taxon>Archaea</taxon>
        <taxon>Methanobacteriati</taxon>
        <taxon>Methanobacteriota</taxon>
        <taxon>Stenosarchaea group</taxon>
        <taxon>Halobacteria</taxon>
        <taxon>Halobacteriales</taxon>
        <taxon>Natrialbaceae</taxon>
        <taxon>Natrialba</taxon>
    </lineage>
</organism>
<comment type="similarity">
    <text evidence="2">Belongs to the CDP-alcohol phosphatidyltransferase class-I family.</text>
</comment>
<proteinExistence type="inferred from homology"/>
<keyword evidence="3" id="KW-0812">Transmembrane</keyword>
<dbReference type="InterPro" id="IPR000462">
    <property type="entry name" value="CDP-OH_P_trans"/>
</dbReference>
<feature type="transmembrane region" description="Helical" evidence="3">
    <location>
        <begin position="158"/>
        <end position="179"/>
    </location>
</feature>
<sequence>MTDDHRPGYSSPLHPHTQWRRATLGLGALSGLLVLVFVVLWSGDVPAAFLAGVLLVFSLTSTIIYYVVSAHAGPSEPLFTSATWVTVARGAAVAGIGGFAGLAVAAMGGLETTSWTTVTGTDAGLRWAPALLFAIAALLDAVDGWLARRTDSVTDLGARLDVEIDGLVVLVGAAVGVLAGMLPRLFLAVASARYVFVAGLWWRNRRGHFTAELPPSHTRRALGALAMLAIFVALVPAVDPAISRAFATVVAVPFLANFGRDWLVATGHLQGDE</sequence>
<dbReference type="Gene3D" id="1.20.120.1760">
    <property type="match status" value="1"/>
</dbReference>
<keyword evidence="5" id="KW-1185">Reference proteome</keyword>
<dbReference type="PATRIC" id="fig|1227492.4.peg.2113"/>
<dbReference type="InterPro" id="IPR048254">
    <property type="entry name" value="CDP_ALCOHOL_P_TRANSF_CS"/>
</dbReference>
<evidence type="ECO:0000256" key="3">
    <source>
        <dbReference type="SAM" id="Phobius"/>
    </source>
</evidence>
<evidence type="ECO:0000256" key="2">
    <source>
        <dbReference type="RuleBase" id="RU003750"/>
    </source>
</evidence>
<feature type="transmembrane region" description="Helical" evidence="3">
    <location>
        <begin position="222"/>
        <end position="238"/>
    </location>
</feature>
<dbReference type="InterPro" id="IPR043130">
    <property type="entry name" value="CDP-OH_PTrfase_TM_dom"/>
</dbReference>
<gene>
    <name evidence="4" type="ORF">C482_10716</name>
</gene>
<dbReference type="Proteomes" id="UP000011693">
    <property type="component" value="Unassembled WGS sequence"/>
</dbReference>
<dbReference type="EMBL" id="AOIN01000059">
    <property type="protein sequence ID" value="ELY99023.1"/>
    <property type="molecule type" value="Genomic_DNA"/>
</dbReference>
<dbReference type="OrthoDB" id="331608at2157"/>
<dbReference type="PROSITE" id="PS00379">
    <property type="entry name" value="CDP_ALCOHOL_P_TRANSF"/>
    <property type="match status" value="1"/>
</dbReference>
<name>M0ANT6_9EURY</name>
<feature type="transmembrane region" description="Helical" evidence="3">
    <location>
        <begin position="87"/>
        <end position="107"/>
    </location>
</feature>
<accession>M0ANT6</accession>
<feature type="transmembrane region" description="Helical" evidence="3">
    <location>
        <begin position="21"/>
        <end position="41"/>
    </location>
</feature>
<keyword evidence="3" id="KW-1133">Transmembrane helix</keyword>
<keyword evidence="3" id="KW-0472">Membrane</keyword>
<dbReference type="AlphaFoldDB" id="M0ANT6"/>
<comment type="caution">
    <text evidence="4">The sequence shown here is derived from an EMBL/GenBank/DDBJ whole genome shotgun (WGS) entry which is preliminary data.</text>
</comment>
<protein>
    <submittedName>
        <fullName evidence="4">CDP-alcohol phosphatidyltransferase</fullName>
    </submittedName>
</protein>